<dbReference type="OrthoDB" id="9805070at2"/>
<accession>A0A509E9N6</accession>
<proteinExistence type="predicted"/>
<dbReference type="RefSeq" id="WP_142581448.1">
    <property type="nucleotide sequence ID" value="NZ_CABFPH010000003.1"/>
</dbReference>
<protein>
    <submittedName>
        <fullName evidence="1">Uncharacterized protein</fullName>
    </submittedName>
</protein>
<name>A0A509E9N6_9HYPH</name>
<evidence type="ECO:0000313" key="2">
    <source>
        <dbReference type="Proteomes" id="UP000410984"/>
    </source>
</evidence>
<organism evidence="1 2">
    <name type="scientific">Methylobacterium symbioticum</name>
    <dbReference type="NCBI Taxonomy" id="2584084"/>
    <lineage>
        <taxon>Bacteria</taxon>
        <taxon>Pseudomonadati</taxon>
        <taxon>Pseudomonadota</taxon>
        <taxon>Alphaproteobacteria</taxon>
        <taxon>Hyphomicrobiales</taxon>
        <taxon>Methylobacteriaceae</taxon>
        <taxon>Methylobacterium</taxon>
    </lineage>
</organism>
<reference evidence="1 2" key="1">
    <citation type="submission" date="2019-06" db="EMBL/GenBank/DDBJ databases">
        <authorList>
            <person name="Rodrigo-Torres L."/>
            <person name="Arahal R. D."/>
            <person name="Lucena T."/>
        </authorList>
    </citation>
    <scope>NUCLEOTIDE SEQUENCE [LARGE SCALE GENOMIC DNA]</scope>
    <source>
        <strain evidence="1 2">SB0023/3</strain>
    </source>
</reference>
<evidence type="ECO:0000313" key="1">
    <source>
        <dbReference type="EMBL" id="VUD69853.1"/>
    </source>
</evidence>
<dbReference type="AlphaFoldDB" id="A0A509E9N6"/>
<dbReference type="EMBL" id="CABFPH010000003">
    <property type="protein sequence ID" value="VUD69853.1"/>
    <property type="molecule type" value="Genomic_DNA"/>
</dbReference>
<keyword evidence="2" id="KW-1185">Reference proteome</keyword>
<dbReference type="Proteomes" id="UP000410984">
    <property type="component" value="Unassembled WGS sequence"/>
</dbReference>
<gene>
    <name evidence="1" type="ORF">MET9862_00413</name>
</gene>
<sequence length="80" mass="8460">MDVIGRETFDRMNTMGAGVMAKAPPGGTGPVRQLGAGRVHGPWVDRDQVPGRNAIVHMIGDDLQRGGSIRQLIKRVAVGG</sequence>